<evidence type="ECO:0008006" key="4">
    <source>
        <dbReference type="Google" id="ProtNLM"/>
    </source>
</evidence>
<dbReference type="Pfam" id="PF13689">
    <property type="entry name" value="DUF4154"/>
    <property type="match status" value="1"/>
</dbReference>
<evidence type="ECO:0000313" key="2">
    <source>
        <dbReference type="EMBL" id="GAF03463.1"/>
    </source>
</evidence>
<reference evidence="2 3" key="1">
    <citation type="journal article" date="2014" name="Genome Announc.">
        <title>Draft Genome Sequence of Cytophaga fermentans JCM 21142T, a Facultative Anaerobe Isolated from Marine Mud.</title>
        <authorList>
            <person name="Starns D."/>
            <person name="Oshima K."/>
            <person name="Suda W."/>
            <person name="Iino T."/>
            <person name="Yuki M."/>
            <person name="Inoue J."/>
            <person name="Kitamura K."/>
            <person name="Iida T."/>
            <person name="Darby A."/>
            <person name="Hattori M."/>
            <person name="Ohkuma M."/>
        </authorList>
    </citation>
    <scope>NUCLEOTIDE SEQUENCE [LARGE SCALE GENOMIC DNA]</scope>
    <source>
        <strain evidence="2 3">JCM 21142</strain>
    </source>
</reference>
<dbReference type="STRING" id="869213.GCA_000517085_00923"/>
<keyword evidence="1" id="KW-0732">Signal</keyword>
<proteinExistence type="predicted"/>
<feature type="signal peptide" evidence="1">
    <location>
        <begin position="1"/>
        <end position="21"/>
    </location>
</feature>
<keyword evidence="3" id="KW-1185">Reference proteome</keyword>
<dbReference type="AlphaFoldDB" id="W7Y726"/>
<sequence length="170" mass="19227">MKVKNLSVLLAFVFVFNFVDAQVRIQKVEASFIANFMRYIKWPGQESIKTMKVGVFGTNQAIYDELNITINGKNVGMATIAVVEVQSAEEMKDCHIVFVSREKLFKAKKELEALGANSVMTITEEQNYMPKFAMVNFKVVNSKLTFQLNQELAKQKKIQVSSKLVQMASS</sequence>
<feature type="chain" id="PRO_5004906394" description="YfiR family protein" evidence="1">
    <location>
        <begin position="22"/>
        <end position="170"/>
    </location>
</feature>
<dbReference type="EMBL" id="BAMD01000024">
    <property type="protein sequence ID" value="GAF03463.1"/>
    <property type="molecule type" value="Genomic_DNA"/>
</dbReference>
<gene>
    <name evidence="2" type="ORF">JCM21142_52139</name>
</gene>
<dbReference type="Proteomes" id="UP000019402">
    <property type="component" value="Unassembled WGS sequence"/>
</dbReference>
<comment type="caution">
    <text evidence="2">The sequence shown here is derived from an EMBL/GenBank/DDBJ whole genome shotgun (WGS) entry which is preliminary data.</text>
</comment>
<name>W7Y726_9BACT</name>
<evidence type="ECO:0000256" key="1">
    <source>
        <dbReference type="SAM" id="SignalP"/>
    </source>
</evidence>
<dbReference type="OrthoDB" id="1120764at2"/>
<protein>
    <recommendedName>
        <fullName evidence="4">YfiR family protein</fullName>
    </recommendedName>
</protein>
<dbReference type="InterPro" id="IPR025293">
    <property type="entry name" value="YfiR/HmsC-like"/>
</dbReference>
<evidence type="ECO:0000313" key="3">
    <source>
        <dbReference type="Proteomes" id="UP000019402"/>
    </source>
</evidence>
<accession>W7Y726</accession>
<dbReference type="RefSeq" id="WP_027470868.1">
    <property type="nucleotide sequence ID" value="NZ_BAMD01000024.1"/>
</dbReference>
<organism evidence="2 3">
    <name type="scientific">Saccharicrinis fermentans DSM 9555 = JCM 21142</name>
    <dbReference type="NCBI Taxonomy" id="869213"/>
    <lineage>
        <taxon>Bacteria</taxon>
        <taxon>Pseudomonadati</taxon>
        <taxon>Bacteroidota</taxon>
        <taxon>Bacteroidia</taxon>
        <taxon>Marinilabiliales</taxon>
        <taxon>Marinilabiliaceae</taxon>
        <taxon>Saccharicrinis</taxon>
    </lineage>
</organism>